<keyword evidence="3" id="KW-1185">Reference proteome</keyword>
<feature type="compositionally biased region" description="Pro residues" evidence="1">
    <location>
        <begin position="30"/>
        <end position="59"/>
    </location>
</feature>
<evidence type="ECO:0000313" key="2">
    <source>
        <dbReference type="EMBL" id="SDN96763.1"/>
    </source>
</evidence>
<dbReference type="OrthoDB" id="3534386at2"/>
<accession>A0A1H0FQ16</accession>
<feature type="compositionally biased region" description="Low complexity" evidence="1">
    <location>
        <begin position="13"/>
        <end position="29"/>
    </location>
</feature>
<dbReference type="AlphaFoldDB" id="A0A1H0FQ16"/>
<dbReference type="Pfam" id="PF05331">
    <property type="entry name" value="DUF742"/>
    <property type="match status" value="1"/>
</dbReference>
<evidence type="ECO:0000313" key="3">
    <source>
        <dbReference type="Proteomes" id="UP000199341"/>
    </source>
</evidence>
<proteinExistence type="predicted"/>
<gene>
    <name evidence="2" type="ORF">SAMN05216259_106384</name>
</gene>
<dbReference type="InterPro" id="IPR007995">
    <property type="entry name" value="DUF742"/>
</dbReference>
<evidence type="ECO:0008006" key="4">
    <source>
        <dbReference type="Google" id="ProtNLM"/>
    </source>
</evidence>
<feature type="compositionally biased region" description="Low complexity" evidence="1">
    <location>
        <begin position="60"/>
        <end position="84"/>
    </location>
</feature>
<feature type="region of interest" description="Disordered" evidence="1">
    <location>
        <begin position="1"/>
        <end position="129"/>
    </location>
</feature>
<dbReference type="EMBL" id="FNIE01000006">
    <property type="protein sequence ID" value="SDN96763.1"/>
    <property type="molecule type" value="Genomic_DNA"/>
</dbReference>
<organism evidence="2 3">
    <name type="scientific">Actinacidiphila guanduensis</name>
    <dbReference type="NCBI Taxonomy" id="310781"/>
    <lineage>
        <taxon>Bacteria</taxon>
        <taxon>Bacillati</taxon>
        <taxon>Actinomycetota</taxon>
        <taxon>Actinomycetes</taxon>
        <taxon>Kitasatosporales</taxon>
        <taxon>Streptomycetaceae</taxon>
        <taxon>Actinacidiphila</taxon>
    </lineage>
</organism>
<dbReference type="Proteomes" id="UP000199341">
    <property type="component" value="Unassembled WGS sequence"/>
</dbReference>
<protein>
    <recommendedName>
        <fullName evidence="4">DUF742 domain-containing protein</fullName>
    </recommendedName>
</protein>
<name>A0A1H0FQ16_9ACTN</name>
<dbReference type="STRING" id="310781.SAMN05216259_106384"/>
<dbReference type="PANTHER" id="PTHR36221">
    <property type="entry name" value="DUF742 DOMAIN-CONTAINING PROTEIN"/>
    <property type="match status" value="1"/>
</dbReference>
<reference evidence="2 3" key="1">
    <citation type="submission" date="2016-10" db="EMBL/GenBank/DDBJ databases">
        <authorList>
            <person name="de Groot N.N."/>
        </authorList>
    </citation>
    <scope>NUCLEOTIDE SEQUENCE [LARGE SCALE GENOMIC DNA]</scope>
    <source>
        <strain evidence="2 3">CGMCC 4.2022</strain>
    </source>
</reference>
<evidence type="ECO:0000256" key="1">
    <source>
        <dbReference type="SAM" id="MobiDB-lite"/>
    </source>
</evidence>
<dbReference type="PANTHER" id="PTHR36221:SF1">
    <property type="entry name" value="DUF742 DOMAIN-CONTAINING PROTEIN"/>
    <property type="match status" value="1"/>
</dbReference>
<sequence>MNGFRRRNQRADSSGPSEPAESPEQGGSFDPPPAPFDPASFDPPGPFESPAPFAPPAPFEAPGSFEATGSFEAGGSFEGFESFEPPVPPGPFEPFGVPGAVEPATPAPDEPLDLAEAAGSPGESPELVRPYVITNGRGLEGTEKFNLITLVTAADRPRPAHLDPEKHRLLDLCGGGMLSVAEIAGHMRLPIGIVKVLLSDLSTEGYLVVRPPVPRAQLADVSLLQEVLDGLQARFG</sequence>